<dbReference type="Proteomes" id="UP000033099">
    <property type="component" value="Chromosome"/>
</dbReference>
<organism evidence="2 3">
    <name type="scientific">Pseudomonas synxantha</name>
    <dbReference type="NCBI Taxonomy" id="47883"/>
    <lineage>
        <taxon>Bacteria</taxon>
        <taxon>Pseudomonadati</taxon>
        <taxon>Pseudomonadota</taxon>
        <taxon>Gammaproteobacteria</taxon>
        <taxon>Pseudomonadales</taxon>
        <taxon>Pseudomonadaceae</taxon>
        <taxon>Pseudomonas</taxon>
    </lineage>
</organism>
<proteinExistence type="predicted"/>
<dbReference type="KEGG" id="pfb:VO64_0311"/>
<accession>A0AAU8TSD4</accession>
<evidence type="ECO:0000313" key="1">
    <source>
        <dbReference type="EMBL" id="AKA80845.1"/>
    </source>
</evidence>
<sequence>MLFTKARYGYEADSLKVLRSEVFELAPHLDKVLTKMTDVVSASDLANG</sequence>
<dbReference type="KEGG" id="pfb:VO64_0299"/>
<name>A0AAU8TSD4_9PSED</name>
<dbReference type="EMBL" id="CP011117">
    <property type="protein sequence ID" value="AKA80857.1"/>
    <property type="molecule type" value="Genomic_DNA"/>
</dbReference>
<protein>
    <submittedName>
        <fullName evidence="2">Uncharacterized protein</fullName>
    </submittedName>
</protein>
<reference evidence="2 3" key="1">
    <citation type="journal article" date="2015" name="Genome Announc.">
        <title>Complete Genome Sequence of Biocontrol Strain Pseudomonas fluorescens LBUM223.</title>
        <authorList>
            <person name="Roquigny R."/>
            <person name="Arseneault T."/>
            <person name="Gadkar V.J."/>
            <person name="Novinscak A."/>
            <person name="Joly D.L."/>
            <person name="Filion M."/>
        </authorList>
    </citation>
    <scope>NUCLEOTIDE SEQUENCE [LARGE SCALE GENOMIC DNA]</scope>
    <source>
        <strain evidence="2 3">LBUM223</strain>
    </source>
</reference>
<evidence type="ECO:0000313" key="3">
    <source>
        <dbReference type="Proteomes" id="UP000033099"/>
    </source>
</evidence>
<dbReference type="AlphaFoldDB" id="A0AAU8TSD4"/>
<evidence type="ECO:0000313" key="2">
    <source>
        <dbReference type="EMBL" id="AKA80857.1"/>
    </source>
</evidence>
<reference evidence="2" key="2">
    <citation type="submission" date="2018-04" db="EMBL/GenBank/DDBJ databases">
        <authorList>
            <person name="Roquigny R."/>
            <person name="Arseneault T."/>
            <person name="Joly D."/>
            <person name="Gadkar V.J."/>
            <person name="Novinscak A."/>
            <person name="Filion M."/>
        </authorList>
    </citation>
    <scope>NUCLEOTIDE SEQUENCE</scope>
    <source>
        <strain evidence="2">LBUM223</strain>
    </source>
</reference>
<dbReference type="EMBL" id="CP011117">
    <property type="protein sequence ID" value="AKA80845.1"/>
    <property type="molecule type" value="Genomic_DNA"/>
</dbReference>
<gene>
    <name evidence="1" type="ORF">VO64_0299</name>
    <name evidence="2" type="ORF">VO64_0311</name>
</gene>